<feature type="domain" description="DUF4005" evidence="5">
    <location>
        <begin position="488"/>
        <end position="564"/>
    </location>
</feature>
<dbReference type="PANTHER" id="PTHR32295:SF281">
    <property type="entry name" value="PROTEIN IQ-DOMAIN 31"/>
    <property type="match status" value="1"/>
</dbReference>
<proteinExistence type="inferred from homology"/>
<feature type="compositionally biased region" description="Polar residues" evidence="4">
    <location>
        <begin position="327"/>
        <end position="341"/>
    </location>
</feature>
<dbReference type="PROSITE" id="PS50096">
    <property type="entry name" value="IQ"/>
    <property type="match status" value="3"/>
</dbReference>
<dbReference type="EMBL" id="JAQQAF010000004">
    <property type="protein sequence ID" value="KAJ8491719.1"/>
    <property type="molecule type" value="Genomic_DNA"/>
</dbReference>
<dbReference type="Gene3D" id="1.20.5.190">
    <property type="match status" value="1"/>
</dbReference>
<keyword evidence="7" id="KW-1185">Reference proteome</keyword>
<comment type="subunit">
    <text evidence="3">Binds to multiple calmodulin (CaM) in the presence of Ca(2+) and CaM-like proteins.</text>
</comment>
<comment type="caution">
    <text evidence="6">The sequence shown here is derived from an EMBL/GenBank/DDBJ whole genome shotgun (WGS) entry which is preliminary data.</text>
</comment>
<dbReference type="AlphaFoldDB" id="A0AAV8PN49"/>
<reference evidence="6 7" key="1">
    <citation type="submission" date="2022-12" db="EMBL/GenBank/DDBJ databases">
        <title>Chromosome-scale assembly of the Ensete ventricosum genome.</title>
        <authorList>
            <person name="Dussert Y."/>
            <person name="Stocks J."/>
            <person name="Wendawek A."/>
            <person name="Woldeyes F."/>
            <person name="Nichols R.A."/>
            <person name="Borrell J.S."/>
        </authorList>
    </citation>
    <scope>NUCLEOTIDE SEQUENCE [LARGE SCALE GENOMIC DNA]</scope>
    <source>
        <strain evidence="7">cv. Maze</strain>
        <tissue evidence="6">Seeds</tissue>
    </source>
</reference>
<organism evidence="6 7">
    <name type="scientific">Ensete ventricosum</name>
    <name type="common">Abyssinian banana</name>
    <name type="synonym">Musa ensete</name>
    <dbReference type="NCBI Taxonomy" id="4639"/>
    <lineage>
        <taxon>Eukaryota</taxon>
        <taxon>Viridiplantae</taxon>
        <taxon>Streptophyta</taxon>
        <taxon>Embryophyta</taxon>
        <taxon>Tracheophyta</taxon>
        <taxon>Spermatophyta</taxon>
        <taxon>Magnoliopsida</taxon>
        <taxon>Liliopsida</taxon>
        <taxon>Zingiberales</taxon>
        <taxon>Musaceae</taxon>
        <taxon>Ensete</taxon>
    </lineage>
</organism>
<feature type="region of interest" description="Disordered" evidence="4">
    <location>
        <begin position="533"/>
        <end position="557"/>
    </location>
</feature>
<evidence type="ECO:0000256" key="3">
    <source>
        <dbReference type="ARBA" id="ARBA00024378"/>
    </source>
</evidence>
<feature type="compositionally biased region" description="Polar residues" evidence="4">
    <location>
        <begin position="544"/>
        <end position="556"/>
    </location>
</feature>
<comment type="similarity">
    <text evidence="2">Belongs to the IQD family.</text>
</comment>
<dbReference type="Pfam" id="PF00612">
    <property type="entry name" value="IQ"/>
    <property type="match status" value="3"/>
</dbReference>
<dbReference type="Pfam" id="PF13178">
    <property type="entry name" value="DUF4005"/>
    <property type="match status" value="1"/>
</dbReference>
<name>A0AAV8PN49_ENSVE</name>
<evidence type="ECO:0000259" key="5">
    <source>
        <dbReference type="Pfam" id="PF13178"/>
    </source>
</evidence>
<dbReference type="InterPro" id="IPR025064">
    <property type="entry name" value="DUF4005"/>
</dbReference>
<protein>
    <recommendedName>
        <fullName evidence="5">DUF4005 domain-containing protein</fullName>
    </recommendedName>
</protein>
<dbReference type="Proteomes" id="UP001222027">
    <property type="component" value="Unassembled WGS sequence"/>
</dbReference>
<accession>A0AAV8PN49</accession>
<sequence>MATLERPRPIQLANPLSPPALFLNAPKERETWLSSAVSAVCLPLCLYGLAFSASFFTLDGRRSERGGGGGVNRRTRKRAEACDTLVAGDFFGYLRKSRSHAKGRGASKAANERGYDCGEGEPALPVNSPVISEPAPVSGVISTSVKEEPSKLGGIALVTSHVSQAVIGSTSSKEASNDIEDQAATKAQAAFRGYLARRAFRALKGIIRLQALIRGHLVRRQAIATLHAMEGIVKLQAVARGRRVRCTFTGLRVTTEFSQAKTLEAWKVKFSPNAFVSKLLASSLLSKSLQIQYDKGDPNSVFSWLDRWTSTSFWQPNSKSKKVIDSKGQTNRDNCNMGTESGKSRRSIRTNPAWNIGGGQTNPKYEPERTKRNQKKVPNPPAETVQRHPQSELERVKRNLRKISSTAIKDASEQREVDTLDQRIEESIDKPEESINTIPNIKADTETALEPVTAGPVDVLLIDDNEDSTLMMNGELSLMEEQFCHENQKTSKTRSSFSAKSEYTDTPVLPSYMSTTESAKAKLRGQVSPRIVSEESVDIRRHSLPSSTTNGNMSSSRTKRLIQTGGKGGIGRDVNDRAIQVGWRR</sequence>
<dbReference type="InterPro" id="IPR000048">
    <property type="entry name" value="IQ_motif_EF-hand-BS"/>
</dbReference>
<gene>
    <name evidence="6" type="ORF">OPV22_013440</name>
</gene>
<dbReference type="SMART" id="SM00015">
    <property type="entry name" value="IQ"/>
    <property type="match status" value="3"/>
</dbReference>
<evidence type="ECO:0000256" key="4">
    <source>
        <dbReference type="SAM" id="MobiDB-lite"/>
    </source>
</evidence>
<evidence type="ECO:0000313" key="7">
    <source>
        <dbReference type="Proteomes" id="UP001222027"/>
    </source>
</evidence>
<dbReference type="GO" id="GO:0005516">
    <property type="term" value="F:calmodulin binding"/>
    <property type="evidence" value="ECO:0007669"/>
    <property type="project" value="UniProtKB-KW"/>
</dbReference>
<dbReference type="CDD" id="cd23767">
    <property type="entry name" value="IQCD"/>
    <property type="match status" value="1"/>
</dbReference>
<dbReference type="PANTHER" id="PTHR32295">
    <property type="entry name" value="IQ-DOMAIN 5-RELATED"/>
    <property type="match status" value="1"/>
</dbReference>
<evidence type="ECO:0000256" key="1">
    <source>
        <dbReference type="ARBA" id="ARBA00022860"/>
    </source>
</evidence>
<evidence type="ECO:0000313" key="6">
    <source>
        <dbReference type="EMBL" id="KAJ8491719.1"/>
    </source>
</evidence>
<evidence type="ECO:0000256" key="2">
    <source>
        <dbReference type="ARBA" id="ARBA00024341"/>
    </source>
</evidence>
<keyword evidence="1" id="KW-0112">Calmodulin-binding</keyword>
<feature type="region of interest" description="Disordered" evidence="4">
    <location>
        <begin position="319"/>
        <end position="392"/>
    </location>
</feature>